<reference evidence="1" key="3">
    <citation type="submission" date="2022-01" db="UniProtKB">
        <authorList>
            <consortium name="EnsemblPlants"/>
        </authorList>
    </citation>
    <scope>IDENTIFICATION</scope>
    <source>
        <strain evidence="1">subsp. vulgare</strain>
    </source>
</reference>
<sequence length="266" mass="31748">MDLLLRIVDQYTYANEREQCQQVVPDTSDFESHLQPYADVYFESKLKEKKYYFAIEQIHLHKKFDGHLASGVLDGCMDEFRSSKDDFVKDLVQDEMVRMQLSDLHHELIKLSLERRDELVNIQHQVITYSECLRTLIKNEPLKRQLGALVKELEEKGFFNTANNSVDWENKIFSERVDKFNNEVFTGRHLPKYYVIRGIIDYRSILMRKGSSQQAAFSEVVDEVCDRWIESCEEFWMETSYYEHLFYDIVRRPLEQVFTTDTVSRY</sequence>
<reference evidence="2" key="1">
    <citation type="journal article" date="2012" name="Nature">
        <title>A physical, genetic and functional sequence assembly of the barley genome.</title>
        <authorList>
            <consortium name="The International Barley Genome Sequencing Consortium"/>
            <person name="Mayer K.F."/>
            <person name="Waugh R."/>
            <person name="Brown J.W."/>
            <person name="Schulman A."/>
            <person name="Langridge P."/>
            <person name="Platzer M."/>
            <person name="Fincher G.B."/>
            <person name="Muehlbauer G.J."/>
            <person name="Sato K."/>
            <person name="Close T.J."/>
            <person name="Wise R.P."/>
            <person name="Stein N."/>
        </authorList>
    </citation>
    <scope>NUCLEOTIDE SEQUENCE [LARGE SCALE GENOMIC DNA]</scope>
    <source>
        <strain evidence="2">cv. Morex</strain>
    </source>
</reference>
<dbReference type="GO" id="GO:0006611">
    <property type="term" value="P:protein export from nucleus"/>
    <property type="evidence" value="ECO:0007669"/>
    <property type="project" value="InterPro"/>
</dbReference>
<dbReference type="GO" id="GO:0005049">
    <property type="term" value="F:nuclear export signal receptor activity"/>
    <property type="evidence" value="ECO:0007669"/>
    <property type="project" value="InterPro"/>
</dbReference>
<protein>
    <submittedName>
        <fullName evidence="1">Uncharacterized protein</fullName>
    </submittedName>
</protein>
<proteinExistence type="predicted"/>
<name>A0A8I6XTM3_HORVV</name>
<gene>
    <name evidence="1" type="primary">LOC123404260</name>
</gene>
<dbReference type="Gramene" id="HORVU.MOREX.r2.6HG0479520.1">
    <property type="protein sequence ID" value="HORVU.MOREX.r2.6HG0479520.1"/>
    <property type="gene ID" value="HORVU.MOREX.r2.6HG0479520"/>
</dbReference>
<dbReference type="Proteomes" id="UP000011116">
    <property type="component" value="Chromosome 6H"/>
</dbReference>
<evidence type="ECO:0000313" key="2">
    <source>
        <dbReference type="Proteomes" id="UP000011116"/>
    </source>
</evidence>
<dbReference type="PANTHER" id="PTHR11223">
    <property type="entry name" value="EXPORTIN 1/5"/>
    <property type="match status" value="1"/>
</dbReference>
<dbReference type="GeneID" id="123404260"/>
<accession>A0A8I6XTM3</accession>
<dbReference type="Gramene" id="HORVU.MOREX.r3.6HG0578310.1">
    <property type="protein sequence ID" value="HORVU.MOREX.r3.6HG0578310.1"/>
    <property type="gene ID" value="HORVU.MOREX.r3.6HG0578310"/>
</dbReference>
<reference evidence="1" key="2">
    <citation type="submission" date="2020-10" db="EMBL/GenBank/DDBJ databases">
        <authorList>
            <person name="Scholz U."/>
            <person name="Mascher M."/>
            <person name="Fiebig A."/>
        </authorList>
    </citation>
    <scope>NUCLEOTIDE SEQUENCE [LARGE SCALE GENOMIC DNA]</scope>
    <source>
        <strain evidence="1">cv. Morex</strain>
    </source>
</reference>
<keyword evidence="2" id="KW-1185">Reference proteome</keyword>
<organism evidence="1 2">
    <name type="scientific">Hordeum vulgare subsp. vulgare</name>
    <name type="common">Domesticated barley</name>
    <dbReference type="NCBI Taxonomy" id="112509"/>
    <lineage>
        <taxon>Eukaryota</taxon>
        <taxon>Viridiplantae</taxon>
        <taxon>Streptophyta</taxon>
        <taxon>Embryophyta</taxon>
        <taxon>Tracheophyta</taxon>
        <taxon>Spermatophyta</taxon>
        <taxon>Magnoliopsida</taxon>
        <taxon>Liliopsida</taxon>
        <taxon>Poales</taxon>
        <taxon>Poaceae</taxon>
        <taxon>BOP clade</taxon>
        <taxon>Pooideae</taxon>
        <taxon>Triticodae</taxon>
        <taxon>Triticeae</taxon>
        <taxon>Hordeinae</taxon>
        <taxon>Hordeum</taxon>
    </lineage>
</organism>
<dbReference type="RefSeq" id="XP_044954118.1">
    <property type="nucleotide sequence ID" value="XM_045098183.1"/>
</dbReference>
<dbReference type="InterPro" id="IPR045065">
    <property type="entry name" value="XPO1/5"/>
</dbReference>
<dbReference type="EnsemblPlants" id="HORVU.MOREX.r3.6HG0578310.1">
    <property type="protein sequence ID" value="HORVU.MOREX.r3.6HG0578310.1"/>
    <property type="gene ID" value="HORVU.MOREX.r3.6HG0578310"/>
</dbReference>
<dbReference type="SMR" id="A0A8I6XTM3"/>
<dbReference type="AlphaFoldDB" id="A0A8I6XTM3"/>
<evidence type="ECO:0000313" key="1">
    <source>
        <dbReference type="EnsemblPlants" id="HORVU.MOREX.r3.6HG0578310.1"/>
    </source>
</evidence>
<dbReference type="PANTHER" id="PTHR11223:SF11">
    <property type="entry name" value="OS11G0519500 PROTEIN"/>
    <property type="match status" value="1"/>
</dbReference>